<keyword evidence="5" id="KW-1000">Mitochondrion outer membrane</keyword>
<evidence type="ECO:0000313" key="11">
    <source>
        <dbReference type="Proteomes" id="UP000198341"/>
    </source>
</evidence>
<dbReference type="RefSeq" id="XP_007511377.1">
    <property type="nucleotide sequence ID" value="XM_007511315.1"/>
</dbReference>
<name>K8F7D9_9CHLO</name>
<evidence type="ECO:0000256" key="8">
    <source>
        <dbReference type="ARBA" id="ARBA00023128"/>
    </source>
</evidence>
<comment type="subcellular location">
    <subcellularLocation>
        <location evidence="1">Mitochondrion outer membrane</location>
        <topology evidence="1">Single-pass membrane protein</topology>
    </subcellularLocation>
</comment>
<evidence type="ECO:0000256" key="3">
    <source>
        <dbReference type="ARBA" id="ARBA00022448"/>
    </source>
</evidence>
<evidence type="ECO:0000256" key="9">
    <source>
        <dbReference type="ARBA" id="ARBA00023136"/>
    </source>
</evidence>
<dbReference type="EMBL" id="FO082271">
    <property type="protein sequence ID" value="CCO17498.1"/>
    <property type="molecule type" value="Genomic_DNA"/>
</dbReference>
<comment type="similarity">
    <text evidence="2">Belongs to the Tom7 family.</text>
</comment>
<reference evidence="10 11" key="1">
    <citation type="submission" date="2011-10" db="EMBL/GenBank/DDBJ databases">
        <authorList>
            <person name="Genoscope - CEA"/>
        </authorList>
    </citation>
    <scope>NUCLEOTIDE SEQUENCE [LARGE SCALE GENOMIC DNA]</scope>
    <source>
        <strain evidence="10 11">RCC 1105</strain>
    </source>
</reference>
<evidence type="ECO:0000256" key="2">
    <source>
        <dbReference type="ARBA" id="ARBA00010917"/>
    </source>
</evidence>
<keyword evidence="4" id="KW-0812">Transmembrane</keyword>
<proteinExistence type="inferred from homology"/>
<gene>
    <name evidence="10" type="ORF">Bathy08g05030</name>
</gene>
<evidence type="ECO:0000313" key="10">
    <source>
        <dbReference type="EMBL" id="CCO17498.1"/>
    </source>
</evidence>
<dbReference type="AlphaFoldDB" id="K8F7D9"/>
<dbReference type="GO" id="GO:0030150">
    <property type="term" value="P:protein import into mitochondrial matrix"/>
    <property type="evidence" value="ECO:0007669"/>
    <property type="project" value="InterPro"/>
</dbReference>
<protein>
    <recommendedName>
        <fullName evidence="12">Mitochondrial import receptor subunit TOM7</fullName>
    </recommendedName>
</protein>
<keyword evidence="6" id="KW-0653">Protein transport</keyword>
<organism evidence="10 11">
    <name type="scientific">Bathycoccus prasinos</name>
    <dbReference type="NCBI Taxonomy" id="41875"/>
    <lineage>
        <taxon>Eukaryota</taxon>
        <taxon>Viridiplantae</taxon>
        <taxon>Chlorophyta</taxon>
        <taxon>Mamiellophyceae</taxon>
        <taxon>Mamiellales</taxon>
        <taxon>Bathycoccaceae</taxon>
        <taxon>Bathycoccus</taxon>
    </lineage>
</organism>
<dbReference type="Pfam" id="PF08038">
    <property type="entry name" value="Tom7"/>
    <property type="match status" value="1"/>
</dbReference>
<keyword evidence="9" id="KW-0472">Membrane</keyword>
<evidence type="ECO:0000256" key="6">
    <source>
        <dbReference type="ARBA" id="ARBA00022927"/>
    </source>
</evidence>
<dbReference type="OrthoDB" id="284357at2759"/>
<evidence type="ECO:0008006" key="12">
    <source>
        <dbReference type="Google" id="ProtNLM"/>
    </source>
</evidence>
<evidence type="ECO:0000256" key="1">
    <source>
        <dbReference type="ARBA" id="ARBA00004572"/>
    </source>
</evidence>
<evidence type="ECO:0000256" key="4">
    <source>
        <dbReference type="ARBA" id="ARBA00022692"/>
    </source>
</evidence>
<evidence type="ECO:0000256" key="7">
    <source>
        <dbReference type="ARBA" id="ARBA00022989"/>
    </source>
</evidence>
<sequence length="50" mass="5405">MAGIRASIAKVVNYVSTNSEVVHYALIPLIIIVGMRTTPRPDLISLLTPV</sequence>
<dbReference type="GO" id="GO:0005742">
    <property type="term" value="C:mitochondrial outer membrane translocase complex"/>
    <property type="evidence" value="ECO:0007669"/>
    <property type="project" value="InterPro"/>
</dbReference>
<keyword evidence="11" id="KW-1185">Reference proteome</keyword>
<dbReference type="Proteomes" id="UP000198341">
    <property type="component" value="Chromosome 8"/>
</dbReference>
<keyword evidence="7" id="KW-1133">Transmembrane helix</keyword>
<keyword evidence="8" id="KW-0496">Mitochondrion</keyword>
<dbReference type="KEGG" id="bpg:Bathy08g05030"/>
<keyword evidence="3" id="KW-0813">Transport</keyword>
<accession>K8F7D9</accession>
<dbReference type="GeneID" id="19014483"/>
<evidence type="ECO:0000256" key="5">
    <source>
        <dbReference type="ARBA" id="ARBA00022787"/>
    </source>
</evidence>
<dbReference type="InterPro" id="IPR012621">
    <property type="entry name" value="Tom7"/>
</dbReference>